<dbReference type="Proteomes" id="UP000250235">
    <property type="component" value="Unassembled WGS sequence"/>
</dbReference>
<dbReference type="AlphaFoldDB" id="A0A2Z7CX58"/>
<gene>
    <name evidence="1" type="ORF">F511_40479</name>
</gene>
<sequence>MAGLRCFHQIPYLENISLDLRSLFSNPRALFTMRFSGCEGERQFRTLISLLGSLTTIRRVVNYHSSWARQRQVDLFDASGIRVLYHGEWLITTL</sequence>
<accession>A0A2Z7CX58</accession>
<name>A0A2Z7CX58_9LAMI</name>
<organism evidence="1 2">
    <name type="scientific">Dorcoceras hygrometricum</name>
    <dbReference type="NCBI Taxonomy" id="472368"/>
    <lineage>
        <taxon>Eukaryota</taxon>
        <taxon>Viridiplantae</taxon>
        <taxon>Streptophyta</taxon>
        <taxon>Embryophyta</taxon>
        <taxon>Tracheophyta</taxon>
        <taxon>Spermatophyta</taxon>
        <taxon>Magnoliopsida</taxon>
        <taxon>eudicotyledons</taxon>
        <taxon>Gunneridae</taxon>
        <taxon>Pentapetalae</taxon>
        <taxon>asterids</taxon>
        <taxon>lamiids</taxon>
        <taxon>Lamiales</taxon>
        <taxon>Gesneriaceae</taxon>
        <taxon>Didymocarpoideae</taxon>
        <taxon>Trichosporeae</taxon>
        <taxon>Loxocarpinae</taxon>
        <taxon>Dorcoceras</taxon>
    </lineage>
</organism>
<protein>
    <submittedName>
        <fullName evidence="1">Uncharacterized protein</fullName>
    </submittedName>
</protein>
<evidence type="ECO:0000313" key="1">
    <source>
        <dbReference type="EMBL" id="KZV49259.1"/>
    </source>
</evidence>
<evidence type="ECO:0000313" key="2">
    <source>
        <dbReference type="Proteomes" id="UP000250235"/>
    </source>
</evidence>
<keyword evidence="2" id="KW-1185">Reference proteome</keyword>
<proteinExistence type="predicted"/>
<dbReference type="EMBL" id="KQ993119">
    <property type="protein sequence ID" value="KZV49259.1"/>
    <property type="molecule type" value="Genomic_DNA"/>
</dbReference>
<reference evidence="1 2" key="1">
    <citation type="journal article" date="2015" name="Proc. Natl. Acad. Sci. U.S.A.">
        <title>The resurrection genome of Boea hygrometrica: A blueprint for survival of dehydration.</title>
        <authorList>
            <person name="Xiao L."/>
            <person name="Yang G."/>
            <person name="Zhang L."/>
            <person name="Yang X."/>
            <person name="Zhao S."/>
            <person name="Ji Z."/>
            <person name="Zhou Q."/>
            <person name="Hu M."/>
            <person name="Wang Y."/>
            <person name="Chen M."/>
            <person name="Xu Y."/>
            <person name="Jin H."/>
            <person name="Xiao X."/>
            <person name="Hu G."/>
            <person name="Bao F."/>
            <person name="Hu Y."/>
            <person name="Wan P."/>
            <person name="Li L."/>
            <person name="Deng X."/>
            <person name="Kuang T."/>
            <person name="Xiang C."/>
            <person name="Zhu J.K."/>
            <person name="Oliver M.J."/>
            <person name="He Y."/>
        </authorList>
    </citation>
    <scope>NUCLEOTIDE SEQUENCE [LARGE SCALE GENOMIC DNA]</scope>
    <source>
        <strain evidence="2">cv. XS01</strain>
    </source>
</reference>